<dbReference type="PANTHER" id="PTHR28052:SF1">
    <property type="entry name" value="UPF0545 PROTEIN C22ORF39"/>
    <property type="match status" value="1"/>
</dbReference>
<evidence type="ECO:0000256" key="1">
    <source>
        <dbReference type="SAM" id="MobiDB-lite"/>
    </source>
</evidence>
<dbReference type="EMBL" id="BTGC01000008">
    <property type="protein sequence ID" value="GMM51749.1"/>
    <property type="molecule type" value="Genomic_DNA"/>
</dbReference>
<name>A0AAV5RJK9_STABA</name>
<dbReference type="Proteomes" id="UP001362899">
    <property type="component" value="Unassembled WGS sequence"/>
</dbReference>
<keyword evidence="3" id="KW-1185">Reference proteome</keyword>
<accession>A0AAV5RJK9</accession>
<dbReference type="Pfam" id="PF11326">
    <property type="entry name" value="PANTS-like"/>
    <property type="match status" value="1"/>
</dbReference>
<dbReference type="InterPro" id="IPR021475">
    <property type="entry name" value="Pants/Emi1-like"/>
</dbReference>
<feature type="compositionally biased region" description="Polar residues" evidence="1">
    <location>
        <begin position="26"/>
        <end position="39"/>
    </location>
</feature>
<evidence type="ECO:0000313" key="2">
    <source>
        <dbReference type="EMBL" id="GMM51749.1"/>
    </source>
</evidence>
<reference evidence="2 3" key="1">
    <citation type="journal article" date="2023" name="Elife">
        <title>Identification of key yeast species and microbe-microbe interactions impacting larval growth of Drosophila in the wild.</title>
        <authorList>
            <person name="Mure A."/>
            <person name="Sugiura Y."/>
            <person name="Maeda R."/>
            <person name="Honda K."/>
            <person name="Sakurai N."/>
            <person name="Takahashi Y."/>
            <person name="Watada M."/>
            <person name="Katoh T."/>
            <person name="Gotoh A."/>
            <person name="Gotoh Y."/>
            <person name="Taniguchi I."/>
            <person name="Nakamura K."/>
            <person name="Hayashi T."/>
            <person name="Katayama T."/>
            <person name="Uemura T."/>
            <person name="Hattori Y."/>
        </authorList>
    </citation>
    <scope>NUCLEOTIDE SEQUENCE [LARGE SCALE GENOMIC DNA]</scope>
    <source>
        <strain evidence="2 3">SB-73</strain>
    </source>
</reference>
<sequence length="172" mass="19508">MNNNSNDDSSLDSILQELHDAAFSDPQHQSGINSGNASSRPEKSIESVNLFHENSLNDYTKSAKIDSSNSTYATNMNCSQVFDQILKCYSIGGIVRNYYRYGEFGNCGEKLDKWKLCMKAKISSNGDELIRNYYIDQMARKEHANMSSEFVWNSRQNPLIKPFTEGSSEFNK</sequence>
<evidence type="ECO:0000313" key="3">
    <source>
        <dbReference type="Proteomes" id="UP001362899"/>
    </source>
</evidence>
<comment type="caution">
    <text evidence="2">The sequence shown here is derived from an EMBL/GenBank/DDBJ whole genome shotgun (WGS) entry which is preliminary data.</text>
</comment>
<dbReference type="PANTHER" id="PTHR28052">
    <property type="entry name" value="UPF0545 PROTEIN C22ORF39"/>
    <property type="match status" value="1"/>
</dbReference>
<dbReference type="AlphaFoldDB" id="A0AAV5RJK9"/>
<gene>
    <name evidence="2" type="ORF">DASB73_027120</name>
</gene>
<organism evidence="2 3">
    <name type="scientific">Starmerella bacillaris</name>
    <name type="common">Yeast</name>
    <name type="synonym">Candida zemplinina</name>
    <dbReference type="NCBI Taxonomy" id="1247836"/>
    <lineage>
        <taxon>Eukaryota</taxon>
        <taxon>Fungi</taxon>
        <taxon>Dikarya</taxon>
        <taxon>Ascomycota</taxon>
        <taxon>Saccharomycotina</taxon>
        <taxon>Dipodascomycetes</taxon>
        <taxon>Dipodascales</taxon>
        <taxon>Trichomonascaceae</taxon>
        <taxon>Starmerella</taxon>
    </lineage>
</organism>
<protein>
    <submittedName>
        <fullName evidence="2">Emi1 protein</fullName>
    </submittedName>
</protein>
<proteinExistence type="predicted"/>
<feature type="region of interest" description="Disordered" evidence="1">
    <location>
        <begin position="24"/>
        <end position="44"/>
    </location>
</feature>